<evidence type="ECO:0000256" key="2">
    <source>
        <dbReference type="ARBA" id="ARBA00022643"/>
    </source>
</evidence>
<dbReference type="NCBIfam" id="TIGR04037">
    <property type="entry name" value="LLM_duo_CE1759"/>
    <property type="match status" value="1"/>
</dbReference>
<evidence type="ECO:0000313" key="5">
    <source>
        <dbReference type="EMBL" id="GAA1819425.1"/>
    </source>
</evidence>
<sequence length="224" mass="23061">MTRTIAVVTAGLTRPSSTRLLADQLAAAAVKRLDPVESDSVEVVTVEVVTVEVVTVEVVTIEVRDIAHDLVNNLLTGFPAPELKAALDAVAGADGVIAVTPTFNASYNGLFKMFFDVLGDAALVDKPVLIAATGGTVRHSLALEHALRPMFAHLRAVVAPTSVFAAPEDWAGADGGSAGGAGGSLRVRIDRAAAELADLIGSRKPAVAPDPFALTTTFDDLLAG</sequence>
<dbReference type="Pfam" id="PF03358">
    <property type="entry name" value="FMN_red"/>
    <property type="match status" value="1"/>
</dbReference>
<evidence type="ECO:0000256" key="1">
    <source>
        <dbReference type="ARBA" id="ARBA00022630"/>
    </source>
</evidence>
<dbReference type="InterPro" id="IPR029039">
    <property type="entry name" value="Flavoprotein-like_sf"/>
</dbReference>
<comment type="caution">
    <text evidence="5">The sequence shown here is derived from an EMBL/GenBank/DDBJ whole genome shotgun (WGS) entry which is preliminary data.</text>
</comment>
<feature type="domain" description="NADPH-dependent FMN reductase-like" evidence="4">
    <location>
        <begin position="5"/>
        <end position="170"/>
    </location>
</feature>
<dbReference type="InterPro" id="IPR005025">
    <property type="entry name" value="FMN_Rdtase-like_dom"/>
</dbReference>
<dbReference type="Gene3D" id="3.40.50.360">
    <property type="match status" value="1"/>
</dbReference>
<proteinExistence type="predicted"/>
<dbReference type="InterPro" id="IPR051814">
    <property type="entry name" value="NAD(P)H-dep_FMN_reductase"/>
</dbReference>
<organism evidence="5 6">
    <name type="scientific">Luedemannella flava</name>
    <dbReference type="NCBI Taxonomy" id="349316"/>
    <lineage>
        <taxon>Bacteria</taxon>
        <taxon>Bacillati</taxon>
        <taxon>Actinomycetota</taxon>
        <taxon>Actinomycetes</taxon>
        <taxon>Micromonosporales</taxon>
        <taxon>Micromonosporaceae</taxon>
        <taxon>Luedemannella</taxon>
    </lineage>
</organism>
<dbReference type="PANTHER" id="PTHR43408:SF2">
    <property type="entry name" value="FMN REDUCTASE (NADPH)"/>
    <property type="match status" value="1"/>
</dbReference>
<dbReference type="SUPFAM" id="SSF52218">
    <property type="entry name" value="Flavoproteins"/>
    <property type="match status" value="1"/>
</dbReference>
<dbReference type="EMBL" id="BAAALT010000164">
    <property type="protein sequence ID" value="GAA1819425.1"/>
    <property type="molecule type" value="Genomic_DNA"/>
</dbReference>
<evidence type="ECO:0000259" key="4">
    <source>
        <dbReference type="Pfam" id="PF03358"/>
    </source>
</evidence>
<dbReference type="Proteomes" id="UP001500218">
    <property type="component" value="Unassembled WGS sequence"/>
</dbReference>
<keyword evidence="6" id="KW-1185">Reference proteome</keyword>
<dbReference type="RefSeq" id="WP_344135767.1">
    <property type="nucleotide sequence ID" value="NZ_BAAALT010000164.1"/>
</dbReference>
<dbReference type="PANTHER" id="PTHR43408">
    <property type="entry name" value="FMN REDUCTASE (NADPH)"/>
    <property type="match status" value="1"/>
</dbReference>
<accession>A0ABP4YIV5</accession>
<keyword evidence="3" id="KW-0560">Oxidoreductase</keyword>
<keyword evidence="2" id="KW-0288">FMN</keyword>
<evidence type="ECO:0000313" key="6">
    <source>
        <dbReference type="Proteomes" id="UP001500218"/>
    </source>
</evidence>
<name>A0ABP4YIV5_9ACTN</name>
<gene>
    <name evidence="5" type="ORF">GCM10009682_44980</name>
</gene>
<protein>
    <submittedName>
        <fullName evidence="5">FMN reductase</fullName>
    </submittedName>
</protein>
<evidence type="ECO:0000256" key="3">
    <source>
        <dbReference type="ARBA" id="ARBA00023002"/>
    </source>
</evidence>
<reference evidence="6" key="1">
    <citation type="journal article" date="2019" name="Int. J. Syst. Evol. Microbiol.">
        <title>The Global Catalogue of Microorganisms (GCM) 10K type strain sequencing project: providing services to taxonomists for standard genome sequencing and annotation.</title>
        <authorList>
            <consortium name="The Broad Institute Genomics Platform"/>
            <consortium name="The Broad Institute Genome Sequencing Center for Infectious Disease"/>
            <person name="Wu L."/>
            <person name="Ma J."/>
        </authorList>
    </citation>
    <scope>NUCLEOTIDE SEQUENCE [LARGE SCALE GENOMIC DNA]</scope>
    <source>
        <strain evidence="6">JCM 13250</strain>
    </source>
</reference>
<keyword evidence="1" id="KW-0285">Flavoprotein</keyword>
<dbReference type="InterPro" id="IPR023932">
    <property type="entry name" value="CE1759_FMN_reduct"/>
</dbReference>